<name>A0A160TWQ1_9ZZZZ</name>
<evidence type="ECO:0000256" key="1">
    <source>
        <dbReference type="ARBA" id="ARBA00001917"/>
    </source>
</evidence>
<proteinExistence type="inferred from homology"/>
<evidence type="ECO:0000256" key="5">
    <source>
        <dbReference type="ARBA" id="ARBA00012791"/>
    </source>
</evidence>
<dbReference type="UniPathway" id="UPA00070">
    <property type="reaction ID" value="UER00946"/>
</dbReference>
<dbReference type="GO" id="GO:0006207">
    <property type="term" value="P:'de novo' pyrimidine nucleobase biosynthetic process"/>
    <property type="evidence" value="ECO:0007669"/>
    <property type="project" value="InterPro"/>
</dbReference>
<dbReference type="GO" id="GO:0005886">
    <property type="term" value="C:plasma membrane"/>
    <property type="evidence" value="ECO:0007669"/>
    <property type="project" value="TreeGrafter"/>
</dbReference>
<evidence type="ECO:0000256" key="8">
    <source>
        <dbReference type="ARBA" id="ARBA00023002"/>
    </source>
</evidence>
<evidence type="ECO:0000256" key="3">
    <source>
        <dbReference type="ARBA" id="ARBA00005161"/>
    </source>
</evidence>
<feature type="domain" description="Dihydroorotate dehydrogenase catalytic" evidence="11">
    <location>
        <begin position="54"/>
        <end position="346"/>
    </location>
</feature>
<sequence length="361" mass="38747">MDSYRLLRPLLFRLPPETSHRLTLNALSLAGRIHPLDQFLADAVRGRLPQHPITVMGIPFPNPVGVAAGLDKHASAVDGLSALGFGFVELGTVTPLAQPGNPRPRLFRLSTINGVINRNGFNSVGLNQFLSNLARSRHTVRLGINIGKNAATPLEHAEHDYLTALRAVYGVADYIAINISSPNTPGLRDLQGEHALENLLGKLKDEQSRLSDNHGYYTPLAVKISPDIDQIDIDRIAESLARYELDAVIATNTTVSRPGVSVQAAQSIEQGGLSGEPLNEMSSRVIARLASALGSTLPIIGVGGIMNATDAWEKFTAGASLIQLYTGLIYRGPRLLGDILTDLDQRISIAQAGSLTELLGR</sequence>
<dbReference type="InterPro" id="IPR013785">
    <property type="entry name" value="Aldolase_TIM"/>
</dbReference>
<comment type="pathway">
    <text evidence="3">Pyrimidine metabolism; UMP biosynthesis via de novo pathway; orotate from (S)-dihydroorotate (quinone route): step 1/1.</text>
</comment>
<organism evidence="12">
    <name type="scientific">hydrothermal vent metagenome</name>
    <dbReference type="NCBI Taxonomy" id="652676"/>
    <lineage>
        <taxon>unclassified sequences</taxon>
        <taxon>metagenomes</taxon>
        <taxon>ecological metagenomes</taxon>
    </lineage>
</organism>
<gene>
    <name evidence="12" type="ORF">MGWOODY_XGa1584</name>
</gene>
<dbReference type="InterPro" id="IPR005720">
    <property type="entry name" value="Dihydroorotate_DH_cat"/>
</dbReference>
<evidence type="ECO:0000256" key="2">
    <source>
        <dbReference type="ARBA" id="ARBA00004370"/>
    </source>
</evidence>
<dbReference type="EC" id="1.3.5.2" evidence="5"/>
<dbReference type="NCBIfam" id="NF003645">
    <property type="entry name" value="PRK05286.1-2"/>
    <property type="match status" value="1"/>
</dbReference>
<keyword evidence="7" id="KW-0288">FMN</keyword>
<dbReference type="GO" id="GO:0106430">
    <property type="term" value="F:dihydroorotate dehydrogenase (quinone) activity"/>
    <property type="evidence" value="ECO:0007669"/>
    <property type="project" value="UniProtKB-EC"/>
</dbReference>
<reference evidence="12" key="1">
    <citation type="submission" date="2015-10" db="EMBL/GenBank/DDBJ databases">
        <authorList>
            <person name="Gilbert D.G."/>
        </authorList>
    </citation>
    <scope>NUCLEOTIDE SEQUENCE</scope>
</reference>
<dbReference type="PROSITE" id="PS00912">
    <property type="entry name" value="DHODEHASE_2"/>
    <property type="match status" value="1"/>
</dbReference>
<dbReference type="Pfam" id="PF01180">
    <property type="entry name" value="DHO_dh"/>
    <property type="match status" value="1"/>
</dbReference>
<dbReference type="NCBIfam" id="TIGR01036">
    <property type="entry name" value="pyrD_sub2"/>
    <property type="match status" value="1"/>
</dbReference>
<evidence type="ECO:0000256" key="4">
    <source>
        <dbReference type="ARBA" id="ARBA00005359"/>
    </source>
</evidence>
<dbReference type="PANTHER" id="PTHR48109:SF4">
    <property type="entry name" value="DIHYDROOROTATE DEHYDROGENASE (QUINONE), MITOCHONDRIAL"/>
    <property type="match status" value="1"/>
</dbReference>
<dbReference type="CDD" id="cd04738">
    <property type="entry name" value="DHOD_2_like"/>
    <property type="match status" value="1"/>
</dbReference>
<comment type="cofactor">
    <cofactor evidence="1">
        <name>FMN</name>
        <dbReference type="ChEBI" id="CHEBI:58210"/>
    </cofactor>
</comment>
<dbReference type="InterPro" id="IPR050074">
    <property type="entry name" value="DHO_dehydrogenase"/>
</dbReference>
<keyword evidence="6" id="KW-0285">Flavoprotein</keyword>
<keyword evidence="9" id="KW-0472">Membrane</keyword>
<evidence type="ECO:0000256" key="9">
    <source>
        <dbReference type="ARBA" id="ARBA00023136"/>
    </source>
</evidence>
<dbReference type="InterPro" id="IPR001295">
    <property type="entry name" value="Dihydroorotate_DH_CS"/>
</dbReference>
<accession>A0A160TWQ1</accession>
<evidence type="ECO:0000256" key="6">
    <source>
        <dbReference type="ARBA" id="ARBA00022630"/>
    </source>
</evidence>
<evidence type="ECO:0000256" key="7">
    <source>
        <dbReference type="ARBA" id="ARBA00022643"/>
    </source>
</evidence>
<evidence type="ECO:0000313" key="12">
    <source>
        <dbReference type="EMBL" id="CUS55288.1"/>
    </source>
</evidence>
<dbReference type="SUPFAM" id="SSF51395">
    <property type="entry name" value="FMN-linked oxidoreductases"/>
    <property type="match status" value="1"/>
</dbReference>
<keyword evidence="8 12" id="KW-0560">Oxidoreductase</keyword>
<dbReference type="NCBIfam" id="NF003652">
    <property type="entry name" value="PRK05286.2-5"/>
    <property type="match status" value="1"/>
</dbReference>
<comment type="subcellular location">
    <subcellularLocation>
        <location evidence="2">Membrane</location>
    </subcellularLocation>
</comment>
<evidence type="ECO:0000256" key="10">
    <source>
        <dbReference type="ARBA" id="ARBA00048639"/>
    </source>
</evidence>
<dbReference type="PROSITE" id="PS00911">
    <property type="entry name" value="DHODEHASE_1"/>
    <property type="match status" value="1"/>
</dbReference>
<dbReference type="EMBL" id="CZRL01000132">
    <property type="protein sequence ID" value="CUS55288.1"/>
    <property type="molecule type" value="Genomic_DNA"/>
</dbReference>
<protein>
    <recommendedName>
        <fullName evidence="5">dihydroorotate dehydrogenase (quinone)</fullName>
        <ecNumber evidence="5">1.3.5.2</ecNumber>
    </recommendedName>
</protein>
<dbReference type="HAMAP" id="MF_00225">
    <property type="entry name" value="DHO_dh_type2"/>
    <property type="match status" value="1"/>
</dbReference>
<dbReference type="PANTHER" id="PTHR48109">
    <property type="entry name" value="DIHYDROOROTATE DEHYDROGENASE (QUINONE), MITOCHONDRIAL-RELATED"/>
    <property type="match status" value="1"/>
</dbReference>
<comment type="similarity">
    <text evidence="4">Belongs to the dihydroorotate dehydrogenase family. Type 2 subfamily.</text>
</comment>
<dbReference type="InterPro" id="IPR005719">
    <property type="entry name" value="Dihydroorotate_DH_2"/>
</dbReference>
<evidence type="ECO:0000259" key="11">
    <source>
        <dbReference type="Pfam" id="PF01180"/>
    </source>
</evidence>
<dbReference type="GO" id="GO:0005737">
    <property type="term" value="C:cytoplasm"/>
    <property type="evidence" value="ECO:0007669"/>
    <property type="project" value="InterPro"/>
</dbReference>
<dbReference type="AlphaFoldDB" id="A0A160TWQ1"/>
<dbReference type="Gene3D" id="3.20.20.70">
    <property type="entry name" value="Aldolase class I"/>
    <property type="match status" value="1"/>
</dbReference>
<dbReference type="GO" id="GO:0044205">
    <property type="term" value="P:'de novo' UMP biosynthetic process"/>
    <property type="evidence" value="ECO:0007669"/>
    <property type="project" value="UniProtKB-UniPathway"/>
</dbReference>
<comment type="catalytic activity">
    <reaction evidence="10">
        <text>(S)-dihydroorotate + a quinone = orotate + a quinol</text>
        <dbReference type="Rhea" id="RHEA:30187"/>
        <dbReference type="ChEBI" id="CHEBI:24646"/>
        <dbReference type="ChEBI" id="CHEBI:30839"/>
        <dbReference type="ChEBI" id="CHEBI:30864"/>
        <dbReference type="ChEBI" id="CHEBI:132124"/>
        <dbReference type="EC" id="1.3.5.2"/>
    </reaction>
</comment>